<proteinExistence type="predicted"/>
<accession>A0A830HYH7</accession>
<sequence>MSPATGMAALGLRLRAIPAVVPSSFVALRSLSSSASSSLGSFEAVAGSSLAPLSFGLMRGSFSSPLSSGRSFASSASSEVAAAPAKSTVTVPPAQVQMPTAEKIFDLVDAGKLDELKALLTKKQDDNARRAKLLFGESALVELLGKNALEDMEPDPVEFAIGSTIKGELDEARMEELKKHWLKATNNDTAWVNAMADKAKMYAEGVHLPDWSVVESMSEGPEWRETVAGMKSEASAMQDMWNKFLQPLPKANWESFKDSPFSAAVGEIKSDMEKWEPDYAALKNLYEEMKENEAAIAAGRKAQIEQTQSEMDAEAQDFENLLAEAAEVATIYTNMDTETIDEALERNPEMKERFNKEIDNFQWY</sequence>
<organism evidence="1 2">
    <name type="scientific">Pycnococcus provasolii</name>
    <dbReference type="NCBI Taxonomy" id="41880"/>
    <lineage>
        <taxon>Eukaryota</taxon>
        <taxon>Viridiplantae</taxon>
        <taxon>Chlorophyta</taxon>
        <taxon>Pseudoscourfieldiophyceae</taxon>
        <taxon>Pseudoscourfieldiales</taxon>
        <taxon>Pycnococcaceae</taxon>
        <taxon>Pycnococcus</taxon>
    </lineage>
</organism>
<comment type="caution">
    <text evidence="1">The sequence shown here is derived from an EMBL/GenBank/DDBJ whole genome shotgun (WGS) entry which is preliminary data.</text>
</comment>
<dbReference type="AlphaFoldDB" id="A0A830HYH7"/>
<name>A0A830HYH7_9CHLO</name>
<gene>
    <name evidence="1" type="ORF">PPROV_000961000</name>
</gene>
<dbReference type="EMBL" id="BNJQ01000031">
    <property type="protein sequence ID" value="GHP10880.1"/>
    <property type="molecule type" value="Genomic_DNA"/>
</dbReference>
<keyword evidence="2" id="KW-1185">Reference proteome</keyword>
<reference evidence="1" key="1">
    <citation type="submission" date="2020-10" db="EMBL/GenBank/DDBJ databases">
        <title>Unveiling of a novel bifunctional photoreceptor, Dualchrome1, isolated from a cosmopolitan green alga.</title>
        <authorList>
            <person name="Suzuki S."/>
            <person name="Kawachi M."/>
        </authorList>
    </citation>
    <scope>NUCLEOTIDE SEQUENCE</scope>
    <source>
        <strain evidence="1">NIES 2893</strain>
    </source>
</reference>
<protein>
    <recommendedName>
        <fullName evidence="3">ATP synthase subunit d, mitochondrial</fullName>
    </recommendedName>
</protein>
<evidence type="ECO:0008006" key="3">
    <source>
        <dbReference type="Google" id="ProtNLM"/>
    </source>
</evidence>
<evidence type="ECO:0000313" key="2">
    <source>
        <dbReference type="Proteomes" id="UP000660262"/>
    </source>
</evidence>
<dbReference type="Proteomes" id="UP000660262">
    <property type="component" value="Unassembled WGS sequence"/>
</dbReference>
<evidence type="ECO:0000313" key="1">
    <source>
        <dbReference type="EMBL" id="GHP10880.1"/>
    </source>
</evidence>